<keyword evidence="3 5" id="KW-1133">Transmembrane helix</keyword>
<dbReference type="OrthoDB" id="9806785at2"/>
<feature type="transmembrane region" description="Helical" evidence="5">
    <location>
        <begin position="222"/>
        <end position="246"/>
    </location>
</feature>
<dbReference type="eggNOG" id="COG0385">
    <property type="taxonomic scope" value="Bacteria"/>
</dbReference>
<feature type="transmembrane region" description="Helical" evidence="5">
    <location>
        <begin position="186"/>
        <end position="210"/>
    </location>
</feature>
<feature type="transmembrane region" description="Helical" evidence="5">
    <location>
        <begin position="158"/>
        <end position="179"/>
    </location>
</feature>
<dbReference type="EMBL" id="AIMB01000008">
    <property type="protein sequence ID" value="EJF89189.1"/>
    <property type="molecule type" value="Genomic_DNA"/>
</dbReference>
<comment type="subcellular location">
    <subcellularLocation>
        <location evidence="1">Membrane</location>
        <topology evidence="1">Multi-pass membrane protein</topology>
    </subcellularLocation>
</comment>
<dbReference type="Gene3D" id="1.20.1530.20">
    <property type="match status" value="1"/>
</dbReference>
<comment type="caution">
    <text evidence="6">The sequence shown here is derived from an EMBL/GenBank/DDBJ whole genome shotgun (WGS) entry which is preliminary data.</text>
</comment>
<dbReference type="AlphaFoldDB" id="J0R0X4"/>
<dbReference type="RefSeq" id="WP_008040343.1">
    <property type="nucleotide sequence ID" value="NZ_JH725147.1"/>
</dbReference>
<feature type="transmembrane region" description="Helical" evidence="5">
    <location>
        <begin position="38"/>
        <end position="55"/>
    </location>
</feature>
<dbReference type="InterPro" id="IPR004710">
    <property type="entry name" value="Bilac:Na_transpt"/>
</dbReference>
<feature type="transmembrane region" description="Helical" evidence="5">
    <location>
        <begin position="12"/>
        <end position="32"/>
    </location>
</feature>
<dbReference type="PATRIC" id="fig|1094558.3.peg.1869"/>
<keyword evidence="2 5" id="KW-0812">Transmembrane</keyword>
<dbReference type="PANTHER" id="PTHR10361">
    <property type="entry name" value="SODIUM-BILE ACID COTRANSPORTER"/>
    <property type="match status" value="1"/>
</dbReference>
<dbReference type="InterPro" id="IPR038770">
    <property type="entry name" value="Na+/solute_symporter_sf"/>
</dbReference>
<feature type="transmembrane region" description="Helical" evidence="5">
    <location>
        <begin position="124"/>
        <end position="146"/>
    </location>
</feature>
<name>J0R0X4_9HYPH</name>
<dbReference type="Pfam" id="PF01758">
    <property type="entry name" value="SBF"/>
    <property type="match status" value="1"/>
</dbReference>
<feature type="transmembrane region" description="Helical" evidence="5">
    <location>
        <begin position="67"/>
        <end position="91"/>
    </location>
</feature>
<dbReference type="PANTHER" id="PTHR10361:SF28">
    <property type="entry name" value="P3 PROTEIN-RELATED"/>
    <property type="match status" value="1"/>
</dbReference>
<reference evidence="6 7" key="1">
    <citation type="submission" date="2012-03" db="EMBL/GenBank/DDBJ databases">
        <title>The Genome Sequence of Bartonella tamiae Th239.</title>
        <authorList>
            <consortium name="The Broad Institute Genome Sequencing Platform"/>
            <consortium name="The Broad Institute Genome Sequencing Center for Infectious Disease"/>
            <person name="Feldgarden M."/>
            <person name="Kirby J."/>
            <person name="Kosoy M."/>
            <person name="Birtles R."/>
            <person name="Probert W.S."/>
            <person name="Chiaraviglio L."/>
            <person name="Young S.K."/>
            <person name="Zeng Q."/>
            <person name="Gargeya S."/>
            <person name="Fitzgerald M."/>
            <person name="Haas B."/>
            <person name="Abouelleil A."/>
            <person name="Alvarado L."/>
            <person name="Arachchi H.M."/>
            <person name="Berlin A."/>
            <person name="Chapman S.B."/>
            <person name="Gearin G."/>
            <person name="Goldberg J."/>
            <person name="Griggs A."/>
            <person name="Gujja S."/>
            <person name="Hansen M."/>
            <person name="Heiman D."/>
            <person name="Howarth C."/>
            <person name="Larimer J."/>
            <person name="Lui A."/>
            <person name="MacDonald P.J.P."/>
            <person name="McCowen C."/>
            <person name="Montmayeur A."/>
            <person name="Murphy C."/>
            <person name="Neiman D."/>
            <person name="Pearson M."/>
            <person name="Priest M."/>
            <person name="Roberts A."/>
            <person name="Saif S."/>
            <person name="Shea T."/>
            <person name="Sisk P."/>
            <person name="Stolte C."/>
            <person name="Sykes S."/>
            <person name="Wortman J."/>
            <person name="Nusbaum C."/>
            <person name="Birren B."/>
        </authorList>
    </citation>
    <scope>NUCLEOTIDE SEQUENCE [LARGE SCALE GENOMIC DNA]</scope>
    <source>
        <strain evidence="6 7">Th239</strain>
    </source>
</reference>
<dbReference type="HOGENOM" id="CLU_034788_1_1_5"/>
<dbReference type="Proteomes" id="UP000008952">
    <property type="component" value="Unassembled WGS sequence"/>
</dbReference>
<evidence type="ECO:0000256" key="5">
    <source>
        <dbReference type="SAM" id="Phobius"/>
    </source>
</evidence>
<feature type="transmembrane region" description="Helical" evidence="5">
    <location>
        <begin position="267"/>
        <end position="291"/>
    </location>
</feature>
<evidence type="ECO:0000256" key="3">
    <source>
        <dbReference type="ARBA" id="ARBA00022989"/>
    </source>
</evidence>
<feature type="transmembrane region" description="Helical" evidence="5">
    <location>
        <begin position="97"/>
        <end position="117"/>
    </location>
</feature>
<organism evidence="6 7">
    <name type="scientific">Bartonella tamiae Th239</name>
    <dbReference type="NCBI Taxonomy" id="1094558"/>
    <lineage>
        <taxon>Bacteria</taxon>
        <taxon>Pseudomonadati</taxon>
        <taxon>Pseudomonadota</taxon>
        <taxon>Alphaproteobacteria</taxon>
        <taxon>Hyphomicrobiales</taxon>
        <taxon>Bartonellaceae</taxon>
        <taxon>Bartonella</taxon>
    </lineage>
</organism>
<keyword evidence="4 5" id="KW-0472">Membrane</keyword>
<keyword evidence="7" id="KW-1185">Reference proteome</keyword>
<evidence type="ECO:0000313" key="6">
    <source>
        <dbReference type="EMBL" id="EJF89189.1"/>
    </source>
</evidence>
<evidence type="ECO:0000256" key="1">
    <source>
        <dbReference type="ARBA" id="ARBA00004141"/>
    </source>
</evidence>
<evidence type="ECO:0000313" key="7">
    <source>
        <dbReference type="Proteomes" id="UP000008952"/>
    </source>
</evidence>
<evidence type="ECO:0000256" key="4">
    <source>
        <dbReference type="ARBA" id="ARBA00023136"/>
    </source>
</evidence>
<sequence>MQIIVQTLTRFFPLWVILFAGFAFFQSEIVLSFHLGSYVSWLLGLIMLGMGLTMSPKDFKMVLTRPAIIGFGVLMRCLLMPFIAFGLAHLLKLPDALAVGLILVGCCPSGTASNVMTFIARGDIALSVTLTSVITLLSPILTPISFYVLAGSYIHVDVWIMMFNILTVVILPVAIGVFLHSVMRKFVAYIQSIVPLISIVAIILIIMAVVAANANNLANMAIIAFVSVVLHNGIGLASGYGLSRLFGLSQKHSRAVSFEIGMENSGLAIVLVSAVTLNPIAAIPAAIFSVWHNLSGSLLAGYWANRPIKD</sequence>
<dbReference type="GO" id="GO:0016020">
    <property type="term" value="C:membrane"/>
    <property type="evidence" value="ECO:0007669"/>
    <property type="project" value="UniProtKB-SubCell"/>
</dbReference>
<accession>J0R0X4</accession>
<dbReference type="InterPro" id="IPR002657">
    <property type="entry name" value="BilAc:Na_symport/Acr3"/>
</dbReference>
<proteinExistence type="predicted"/>
<evidence type="ECO:0000256" key="2">
    <source>
        <dbReference type="ARBA" id="ARBA00022692"/>
    </source>
</evidence>
<gene>
    <name evidence="6" type="ORF">ME5_01740</name>
</gene>
<protein>
    <submittedName>
        <fullName evidence="6">Bile acid transporter</fullName>
    </submittedName>
</protein>